<dbReference type="RefSeq" id="WP_010945292.1">
    <property type="nucleotide sequence ID" value="NZ_CP011218.1"/>
</dbReference>
<evidence type="ECO:0000313" key="2">
    <source>
        <dbReference type="EMBL" id="AKO32637.1"/>
    </source>
</evidence>
<organism evidence="2 3">
    <name type="scientific">Haemophilus ducreyi</name>
    <dbReference type="NCBI Taxonomy" id="730"/>
    <lineage>
        <taxon>Bacteria</taxon>
        <taxon>Pseudomonadati</taxon>
        <taxon>Pseudomonadota</taxon>
        <taxon>Gammaproteobacteria</taxon>
        <taxon>Pasteurellales</taxon>
        <taxon>Pasteurellaceae</taxon>
        <taxon>Haemophilus</taxon>
    </lineage>
</organism>
<dbReference type="InterPro" id="IPR019670">
    <property type="entry name" value="DUF2523"/>
</dbReference>
<dbReference type="Pfam" id="PF10734">
    <property type="entry name" value="DUF2523"/>
    <property type="match status" value="1"/>
</dbReference>
<dbReference type="EMBL" id="CP011219">
    <property type="protein sequence ID" value="AKO32637.1"/>
    <property type="molecule type" value="Genomic_DNA"/>
</dbReference>
<proteinExistence type="predicted"/>
<gene>
    <name evidence="2" type="ORF">RZ57_05745</name>
</gene>
<dbReference type="AlphaFoldDB" id="A0AAC9EN80"/>
<accession>A0AAC9EN80</accession>
<name>A0AAC9EN80_HAEDC</name>
<keyword evidence="1" id="KW-0812">Transmembrane</keyword>
<evidence type="ECO:0000256" key="1">
    <source>
        <dbReference type="SAM" id="Phobius"/>
    </source>
</evidence>
<keyword evidence="1" id="KW-0472">Membrane</keyword>
<protein>
    <recommendedName>
        <fullName evidence="4">Phage-related membrane protein</fullName>
    </recommendedName>
</protein>
<evidence type="ECO:0008006" key="4">
    <source>
        <dbReference type="Google" id="ProtNLM"/>
    </source>
</evidence>
<dbReference type="OMA" id="IIARFII"/>
<keyword evidence="1" id="KW-1133">Transmembrane helix</keyword>
<feature type="transmembrane region" description="Helical" evidence="1">
    <location>
        <begin position="27"/>
        <end position="50"/>
    </location>
</feature>
<dbReference type="Proteomes" id="UP000060132">
    <property type="component" value="Chromosome"/>
</dbReference>
<evidence type="ECO:0000313" key="3">
    <source>
        <dbReference type="Proteomes" id="UP000060132"/>
    </source>
</evidence>
<sequence length="100" mass="11211">MGTIIKFLANAFSGVLSFIFNTLVIKFFVFGCVFIAVTEIVPILIIEVFLPEQVNLKSLMSQIPPDIAYFLGFFKLDVGIQSMLSAYTSRFLIRRIPLVG</sequence>
<reference evidence="2 3" key="1">
    <citation type="journal article" date="2015" name="PLoS Negl. Trop. Dis.">
        <title>Haemophilus ducreyi Cutaneous Ulcer Strains Are Nearly Identical to Class I Genital Ulcer Strains.</title>
        <authorList>
            <person name="Gangaiah D."/>
            <person name="Webb K.M."/>
            <person name="Humphreys T.L."/>
            <person name="Fortney K.R."/>
            <person name="Toh E."/>
            <person name="Tai A."/>
            <person name="Katz S.S."/>
            <person name="Pillay A."/>
            <person name="Chen C.Y."/>
            <person name="Roberts S.A."/>
            <person name="Munson R.S.Jr."/>
            <person name="Spinola S.M."/>
        </authorList>
    </citation>
    <scope>NUCLEOTIDE SEQUENCE [LARGE SCALE GENOMIC DNA]</scope>
    <source>
        <strain evidence="3">CLU2</strain>
    </source>
</reference>